<sequence length="54" mass="5855">MTDIAVTATNLVKKFGDFTAINGVSCQCPKAAFMVFWVPTGVENPRQFACLPDC</sequence>
<protein>
    <submittedName>
        <fullName evidence="1">Uncharacterized protein</fullName>
    </submittedName>
</protein>
<keyword evidence="2" id="KW-1185">Reference proteome</keyword>
<evidence type="ECO:0000313" key="1">
    <source>
        <dbReference type="EMBL" id="GAL36001.1"/>
    </source>
</evidence>
<dbReference type="AlphaFoldDB" id="A0A090T7W5"/>
<comment type="caution">
    <text evidence="1">The sequence shown here is derived from an EMBL/GenBank/DDBJ whole genome shotgun (WGS) entry which is preliminary data.</text>
</comment>
<reference evidence="1 2" key="1">
    <citation type="submission" date="2014-09" db="EMBL/GenBank/DDBJ databases">
        <title>Vibrio maritimus JCM 19240. (C210) whole genome shotgun sequence.</title>
        <authorList>
            <person name="Sawabe T."/>
            <person name="Meirelles P."/>
            <person name="Nakanishi M."/>
            <person name="Sayaka M."/>
            <person name="Hattori M."/>
            <person name="Ohkuma M."/>
        </authorList>
    </citation>
    <scope>NUCLEOTIDE SEQUENCE [LARGE SCALE GENOMIC DNA]</scope>
    <source>
        <strain evidence="1 2">JCM 19240</strain>
    </source>
</reference>
<gene>
    <name evidence="1" type="ORF">JCM19240_4936</name>
</gene>
<reference evidence="1 2" key="2">
    <citation type="submission" date="2014-09" db="EMBL/GenBank/DDBJ databases">
        <authorList>
            <consortium name="NBRP consortium"/>
            <person name="Sawabe T."/>
            <person name="Meirelles P."/>
            <person name="Nakanishi M."/>
            <person name="Sayaka M."/>
            <person name="Hattori M."/>
            <person name="Ohkuma M."/>
        </authorList>
    </citation>
    <scope>NUCLEOTIDE SEQUENCE [LARGE SCALE GENOMIC DNA]</scope>
    <source>
        <strain evidence="1 2">JCM 19240</strain>
    </source>
</reference>
<name>A0A090T7W5_9VIBR</name>
<dbReference type="EMBL" id="BBMT01000008">
    <property type="protein sequence ID" value="GAL36001.1"/>
    <property type="molecule type" value="Genomic_DNA"/>
</dbReference>
<accession>A0A090T7W5</accession>
<evidence type="ECO:0000313" key="2">
    <source>
        <dbReference type="Proteomes" id="UP000029224"/>
    </source>
</evidence>
<dbReference type="Proteomes" id="UP000029224">
    <property type="component" value="Unassembled WGS sequence"/>
</dbReference>
<organism evidence="1 2">
    <name type="scientific">Vibrio maritimus</name>
    <dbReference type="NCBI Taxonomy" id="990268"/>
    <lineage>
        <taxon>Bacteria</taxon>
        <taxon>Pseudomonadati</taxon>
        <taxon>Pseudomonadota</taxon>
        <taxon>Gammaproteobacteria</taxon>
        <taxon>Vibrionales</taxon>
        <taxon>Vibrionaceae</taxon>
        <taxon>Vibrio</taxon>
    </lineage>
</organism>
<proteinExistence type="predicted"/>